<feature type="domain" description="Tyr recombinase" evidence="2">
    <location>
        <begin position="291"/>
        <end position="387"/>
    </location>
</feature>
<keyword evidence="4" id="KW-1185">Reference proteome</keyword>
<name>A0A2P4XER8_9STRA</name>
<dbReference type="InterPro" id="IPR011010">
    <property type="entry name" value="DNA_brk_join_enz"/>
</dbReference>
<accession>A0A2P4XER8</accession>
<dbReference type="PANTHER" id="PTHR34605:SF3">
    <property type="entry name" value="P CELL-TYPE AGGLUTINATION PROTEIN MAP4-LIKE-RELATED"/>
    <property type="match status" value="1"/>
</dbReference>
<dbReference type="SUPFAM" id="SSF56349">
    <property type="entry name" value="DNA breaking-rejoining enzymes"/>
    <property type="match status" value="1"/>
</dbReference>
<gene>
    <name evidence="3" type="ORF">PHPALM_20496</name>
</gene>
<dbReference type="InterPro" id="IPR002104">
    <property type="entry name" value="Integrase_catalytic"/>
</dbReference>
<dbReference type="Pfam" id="PF00589">
    <property type="entry name" value="Phage_integrase"/>
    <property type="match status" value="1"/>
</dbReference>
<dbReference type="PANTHER" id="PTHR34605">
    <property type="entry name" value="PHAGE_INTEGRASE DOMAIN-CONTAINING PROTEIN"/>
    <property type="match status" value="1"/>
</dbReference>
<evidence type="ECO:0000313" key="4">
    <source>
        <dbReference type="Proteomes" id="UP000237271"/>
    </source>
</evidence>
<organism evidence="3 4">
    <name type="scientific">Phytophthora palmivora</name>
    <dbReference type="NCBI Taxonomy" id="4796"/>
    <lineage>
        <taxon>Eukaryota</taxon>
        <taxon>Sar</taxon>
        <taxon>Stramenopiles</taxon>
        <taxon>Oomycota</taxon>
        <taxon>Peronosporomycetes</taxon>
        <taxon>Peronosporales</taxon>
        <taxon>Peronosporaceae</taxon>
        <taxon>Phytophthora</taxon>
    </lineage>
</organism>
<evidence type="ECO:0000313" key="3">
    <source>
        <dbReference type="EMBL" id="POM64034.1"/>
    </source>
</evidence>
<dbReference type="Gene3D" id="1.10.443.10">
    <property type="entry name" value="Intergrase catalytic core"/>
    <property type="match status" value="1"/>
</dbReference>
<evidence type="ECO:0000259" key="2">
    <source>
        <dbReference type="Pfam" id="PF00589"/>
    </source>
</evidence>
<dbReference type="SUPFAM" id="SSF47823">
    <property type="entry name" value="lambda integrase-like, N-terminal domain"/>
    <property type="match status" value="1"/>
</dbReference>
<dbReference type="InterPro" id="IPR052925">
    <property type="entry name" value="Phage_Integrase-like_Recomb"/>
</dbReference>
<sequence length="539" mass="60860">MSAVSWINRLHSLNEFAQEVNRAIGLAEAIFNVRLSAKHLPGSCNCMADAGSRAWSPPFSRAGARALEADLQGILRHLQSSSLAPSSLQRYRASWQQWCRWCTDMEYNPWLPNDPAIASRQLVLFAVYCYRYGQGSTSSQGNTLQTIKSKISAVAWYHRWEFGVNISLLPHHAMAIRGIFRLQRSPQPKQPVTLAILRLIHQQLNFSQAHDRVLWGATIMGFFFLLRCSEYLRKGSQEYQFAIRCDIRFYNSAGQRCETKSQITRVQINFRGGKNDQAGVGTSRALTTSSLTWCCPYLVQHHRNVSNDQDELLCKVGKDVYLQAQDVAKCIKRAASNAGQDPSRFSTHSLRIGVATALFAAGVDSLSIKLFGRWRSAVFERYTRINDEVMATMATRMTTRELLLAAWNFSIALQAQGSWSAMDVDTLACWFDEVLEGYRRRVEEFITTGTDSRHLALKSAISQDVGYQTMCFVHYLDKDHVRFVSGSYHVKGAHQSLPINVFTTLVLISTLPNLTSVFANILMKNVVESMVSQRQINND</sequence>
<dbReference type="AlphaFoldDB" id="A0A2P4XER8"/>
<proteinExistence type="predicted"/>
<dbReference type="Proteomes" id="UP000237271">
    <property type="component" value="Unassembled WGS sequence"/>
</dbReference>
<dbReference type="GO" id="GO:0003677">
    <property type="term" value="F:DNA binding"/>
    <property type="evidence" value="ECO:0007669"/>
    <property type="project" value="InterPro"/>
</dbReference>
<reference evidence="3 4" key="1">
    <citation type="journal article" date="2017" name="Genome Biol. Evol.">
        <title>Phytophthora megakarya and P. palmivora, closely related causal agents of cacao black pod rot, underwent increases in genome sizes and gene numbers by different mechanisms.</title>
        <authorList>
            <person name="Ali S.S."/>
            <person name="Shao J."/>
            <person name="Lary D.J."/>
            <person name="Kronmiller B."/>
            <person name="Shen D."/>
            <person name="Strem M.D."/>
            <person name="Amoako-Attah I."/>
            <person name="Akrofi A.Y."/>
            <person name="Begoude B.A."/>
            <person name="Ten Hoopen G.M."/>
            <person name="Coulibaly K."/>
            <person name="Kebe B.I."/>
            <person name="Melnick R.L."/>
            <person name="Guiltinan M.J."/>
            <person name="Tyler B.M."/>
            <person name="Meinhardt L.W."/>
            <person name="Bailey B.A."/>
        </authorList>
    </citation>
    <scope>NUCLEOTIDE SEQUENCE [LARGE SCALE GENOMIC DNA]</scope>
    <source>
        <strain evidence="4">sbr112.9</strain>
    </source>
</reference>
<protein>
    <recommendedName>
        <fullName evidence="2">Tyr recombinase domain-containing protein</fullName>
    </recommendedName>
</protein>
<comment type="caution">
    <text evidence="3">The sequence shown here is derived from an EMBL/GenBank/DDBJ whole genome shotgun (WGS) entry which is preliminary data.</text>
</comment>
<dbReference type="GO" id="GO:0006310">
    <property type="term" value="P:DNA recombination"/>
    <property type="evidence" value="ECO:0007669"/>
    <property type="project" value="UniProtKB-KW"/>
</dbReference>
<evidence type="ECO:0000256" key="1">
    <source>
        <dbReference type="ARBA" id="ARBA00023172"/>
    </source>
</evidence>
<keyword evidence="1" id="KW-0233">DNA recombination</keyword>
<dbReference type="InterPro" id="IPR013762">
    <property type="entry name" value="Integrase-like_cat_sf"/>
</dbReference>
<dbReference type="OrthoDB" id="125406at2759"/>
<dbReference type="EMBL" id="NCKW01011214">
    <property type="protein sequence ID" value="POM64034.1"/>
    <property type="molecule type" value="Genomic_DNA"/>
</dbReference>
<dbReference type="GO" id="GO:0015074">
    <property type="term" value="P:DNA integration"/>
    <property type="evidence" value="ECO:0007669"/>
    <property type="project" value="InterPro"/>
</dbReference>